<accession>A0A7D9H997</accession>
<sequence>MVTAAALIHGDAEKLLRFNPAGATFFDCRVAALSCGRSSSF</sequence>
<dbReference type="EMBL" id="LR633967">
    <property type="protein sequence ID" value="VUX56332.1"/>
    <property type="molecule type" value="Genomic_DNA"/>
</dbReference>
<name>A0A7D9H997_9GAMM</name>
<evidence type="ECO:0000313" key="1">
    <source>
        <dbReference type="EMBL" id="VUX56332.1"/>
    </source>
</evidence>
<reference evidence="1" key="1">
    <citation type="submission" date="2019-07" db="EMBL/GenBank/DDBJ databases">
        <authorList>
            <person name="Weber M."/>
            <person name="Kostadinov I."/>
            <person name="Kostadinov D I."/>
        </authorList>
    </citation>
    <scope>NUCLEOTIDE SEQUENCE</scope>
    <source>
        <strain evidence="1">Gfbio:sag-sample-m06:053724c1-46a9-4a36-b237-ea2bf867836b</strain>
    </source>
</reference>
<dbReference type="AlphaFoldDB" id="A0A7D9H997"/>
<organism evidence="1">
    <name type="scientific">uncultured Woeseiaceae bacterium</name>
    <dbReference type="NCBI Taxonomy" id="1983305"/>
    <lineage>
        <taxon>Bacteria</taxon>
        <taxon>Pseudomonadati</taxon>
        <taxon>Pseudomonadota</taxon>
        <taxon>Gammaproteobacteria</taxon>
        <taxon>Woeseiales</taxon>
        <taxon>Woeseiaceae</taxon>
        <taxon>environmental samples</taxon>
    </lineage>
</organism>
<proteinExistence type="predicted"/>
<gene>
    <name evidence="1" type="ORF">JTBM06_V1_630003</name>
</gene>
<protein>
    <submittedName>
        <fullName evidence="1">Uncharacterized protein</fullName>
    </submittedName>
</protein>